<feature type="transmembrane region" description="Helical" evidence="7">
    <location>
        <begin position="7"/>
        <end position="28"/>
    </location>
</feature>
<dbReference type="InterPro" id="IPR002797">
    <property type="entry name" value="Polysacc_synth"/>
</dbReference>
<keyword evidence="5 7" id="KW-0472">Membrane</keyword>
<organism evidence="8">
    <name type="scientific">Escherichia fergusonii</name>
    <dbReference type="NCBI Taxonomy" id="564"/>
    <lineage>
        <taxon>Bacteria</taxon>
        <taxon>Pseudomonadati</taxon>
        <taxon>Pseudomonadota</taxon>
        <taxon>Gammaproteobacteria</taxon>
        <taxon>Enterobacterales</taxon>
        <taxon>Enterobacteriaceae</taxon>
        <taxon>Escherichia</taxon>
    </lineage>
</organism>
<evidence type="ECO:0000256" key="2">
    <source>
        <dbReference type="ARBA" id="ARBA00022475"/>
    </source>
</evidence>
<evidence type="ECO:0000313" key="8">
    <source>
        <dbReference type="EMBL" id="AOZ21344.1"/>
    </source>
</evidence>
<dbReference type="GO" id="GO:0005886">
    <property type="term" value="C:plasma membrane"/>
    <property type="evidence" value="ECO:0007669"/>
    <property type="project" value="UniProtKB-SubCell"/>
</dbReference>
<evidence type="ECO:0000256" key="1">
    <source>
        <dbReference type="ARBA" id="ARBA00004651"/>
    </source>
</evidence>
<feature type="transmembrane region" description="Helical" evidence="7">
    <location>
        <begin position="382"/>
        <end position="401"/>
    </location>
</feature>
<evidence type="ECO:0000256" key="4">
    <source>
        <dbReference type="ARBA" id="ARBA00022989"/>
    </source>
</evidence>
<feature type="transmembrane region" description="Helical" evidence="7">
    <location>
        <begin position="120"/>
        <end position="137"/>
    </location>
</feature>
<feature type="transmembrane region" description="Helical" evidence="7">
    <location>
        <begin position="413"/>
        <end position="432"/>
    </location>
</feature>
<reference evidence="8" key="1">
    <citation type="journal article" date="2012" name="APMIS">
        <title>Evidence of interspecies O antigen gene cluster transfer between Shigella boydii 15 and Escherichia fergusonii.</title>
        <authorList>
            <person name="Azmuda N."/>
            <person name="Rahman M.Z."/>
            <person name="Sultana M."/>
            <person name="Jenssen E.L."/>
            <person name="Khan S.I."/>
            <person name="Birkeland N.K."/>
        </authorList>
    </citation>
    <scope>NUCLEOTIDE SEQUENCE</scope>
    <source>
        <strain evidence="8">Iso10</strain>
    </source>
</reference>
<dbReference type="AlphaFoldDB" id="A0A2D0VYS5"/>
<keyword evidence="3 7" id="KW-0812">Transmembrane</keyword>
<feature type="transmembrane region" description="Helical" evidence="7">
    <location>
        <begin position="149"/>
        <end position="172"/>
    </location>
</feature>
<name>A0A2D0VYS5_ESCFE</name>
<accession>A0A2D0VYS5</accession>
<feature type="transmembrane region" description="Helical" evidence="7">
    <location>
        <begin position="357"/>
        <end position="376"/>
    </location>
</feature>
<comment type="subcellular location">
    <subcellularLocation>
        <location evidence="1">Cell membrane</location>
        <topology evidence="1">Multi-pass membrane protein</topology>
    </subcellularLocation>
</comment>
<proteinExistence type="predicted"/>
<feature type="transmembrane region" description="Helical" evidence="7">
    <location>
        <begin position="178"/>
        <end position="199"/>
    </location>
</feature>
<sequence>MNLLKGTIIYTLSNLTIKFGAVLLLPILTHLLNPEEYGMVGLYVTLTSFLTIILGLGFYTPLMKTQSEQKSNIVTSSHVNFCAIIFLIAVYILLLLFLYFILKSSLVIDLLGEVKLDSKLIYLAVIVSMFSAINIIMNTSFRMDENYILVAILSILSFVLFYSSAIIFIKLFNYGGLGYIYGNLLSSIIIFFISFTCYYRKLSIAFSWHNVKFLCRNGIPMVFVELSDKIIEASDRFILVRYISLSSLGVYTLALTGCKLLNVVFNSYISAILPSIYKSVESREDSNYIKVKLENAYVLIVMMVFLGQLISKEIIGIIFPASYSNLFFVFILALPAISLQYYYFLDFYFHRSEDSRFILCFIIATSIINIILNLIFVPKYGVYASLLSTYISYLIRTLVEIKFIARRYKLKFSVLKVLIGSFVLYTVPLLYHYGYYTVSLRLTLSIVLFIGIIMFYKKSRIFN</sequence>
<evidence type="ECO:0000256" key="5">
    <source>
        <dbReference type="ARBA" id="ARBA00023136"/>
    </source>
</evidence>
<dbReference type="InterPro" id="IPR050833">
    <property type="entry name" value="Poly_Biosynth_Transport"/>
</dbReference>
<keyword evidence="4 7" id="KW-1133">Transmembrane helix</keyword>
<feature type="transmembrane region" description="Helical" evidence="7">
    <location>
        <begin position="325"/>
        <end position="345"/>
    </location>
</feature>
<reference evidence="8" key="2">
    <citation type="submission" date="2015-10" db="EMBL/GenBank/DDBJ databases">
        <authorList>
            <person name="Gilbert D.G."/>
        </authorList>
    </citation>
    <scope>NUCLEOTIDE SEQUENCE</scope>
    <source>
        <strain evidence="8">Iso10</strain>
    </source>
</reference>
<gene>
    <name evidence="8" type="primary">wzx</name>
</gene>
<protein>
    <recommendedName>
        <fullName evidence="6">Putative O-antigen transporter</fullName>
    </recommendedName>
</protein>
<feature type="transmembrane region" description="Helical" evidence="7">
    <location>
        <begin position="40"/>
        <end position="59"/>
    </location>
</feature>
<dbReference type="Pfam" id="PF01943">
    <property type="entry name" value="Polysacc_synt"/>
    <property type="match status" value="1"/>
</dbReference>
<dbReference type="PANTHER" id="PTHR30250">
    <property type="entry name" value="PST FAMILY PREDICTED COLANIC ACID TRANSPORTER"/>
    <property type="match status" value="1"/>
</dbReference>
<evidence type="ECO:0000256" key="6">
    <source>
        <dbReference type="ARBA" id="ARBA00049738"/>
    </source>
</evidence>
<dbReference type="EMBL" id="KT943465">
    <property type="protein sequence ID" value="AOZ21344.1"/>
    <property type="molecule type" value="Genomic_DNA"/>
</dbReference>
<feature type="transmembrane region" description="Helical" evidence="7">
    <location>
        <begin position="297"/>
        <end position="319"/>
    </location>
</feature>
<evidence type="ECO:0000256" key="7">
    <source>
        <dbReference type="SAM" id="Phobius"/>
    </source>
</evidence>
<evidence type="ECO:0000256" key="3">
    <source>
        <dbReference type="ARBA" id="ARBA00022692"/>
    </source>
</evidence>
<dbReference type="PANTHER" id="PTHR30250:SF11">
    <property type="entry name" value="O-ANTIGEN TRANSPORTER-RELATED"/>
    <property type="match status" value="1"/>
</dbReference>
<keyword evidence="2" id="KW-1003">Cell membrane</keyword>
<feature type="transmembrane region" description="Helical" evidence="7">
    <location>
        <begin position="438"/>
        <end position="456"/>
    </location>
</feature>
<feature type="transmembrane region" description="Helical" evidence="7">
    <location>
        <begin position="79"/>
        <end position="100"/>
    </location>
</feature>